<reference evidence="8 9" key="1">
    <citation type="submission" date="2018-11" db="EMBL/GenBank/DDBJ databases">
        <title>The genome draft of YIM 96095.</title>
        <authorList>
            <person name="Tang S.-K."/>
            <person name="Chunyu W.-X."/>
            <person name="Feng Y.-Z."/>
        </authorList>
    </citation>
    <scope>NUCLEOTIDE SEQUENCE [LARGE SCALE GENOMIC DNA]</scope>
    <source>
        <strain evidence="8 9">YIM 96095</strain>
    </source>
</reference>
<evidence type="ECO:0000256" key="5">
    <source>
        <dbReference type="ARBA" id="ARBA00023002"/>
    </source>
</evidence>
<dbReference type="RefSeq" id="WP_123200105.1">
    <property type="nucleotide sequence ID" value="NZ_RJMB01000003.1"/>
</dbReference>
<comment type="caution">
    <text evidence="8">The sequence shown here is derived from an EMBL/GenBank/DDBJ whole genome shotgun (WGS) entry which is preliminary data.</text>
</comment>
<evidence type="ECO:0000313" key="9">
    <source>
        <dbReference type="Proteomes" id="UP000269198"/>
    </source>
</evidence>
<feature type="domain" description="Acyl-CoA dehydrogenase/oxidase C-terminal" evidence="6">
    <location>
        <begin position="233"/>
        <end position="368"/>
    </location>
</feature>
<evidence type="ECO:0000256" key="3">
    <source>
        <dbReference type="ARBA" id="ARBA00022630"/>
    </source>
</evidence>
<dbReference type="Proteomes" id="UP000269198">
    <property type="component" value="Unassembled WGS sequence"/>
</dbReference>
<dbReference type="Pfam" id="PF00441">
    <property type="entry name" value="Acyl-CoA_dh_1"/>
    <property type="match status" value="1"/>
</dbReference>
<dbReference type="Gene3D" id="2.40.110.10">
    <property type="entry name" value="Butyryl-CoA Dehydrogenase, subunit A, domain 2"/>
    <property type="match status" value="1"/>
</dbReference>
<dbReference type="SUPFAM" id="SSF47203">
    <property type="entry name" value="Acyl-CoA dehydrogenase C-terminal domain-like"/>
    <property type="match status" value="1"/>
</dbReference>
<dbReference type="AlphaFoldDB" id="A0A3N0EFD1"/>
<gene>
    <name evidence="8" type="ORF">EFW17_05135</name>
</gene>
<keyword evidence="3" id="KW-0285">Flavoprotein</keyword>
<dbReference type="EMBL" id="RJMB01000003">
    <property type="protein sequence ID" value="RNL86580.1"/>
    <property type="molecule type" value="Genomic_DNA"/>
</dbReference>
<organism evidence="8 9">
    <name type="scientific">Halostreptopolyspora alba</name>
    <dbReference type="NCBI Taxonomy" id="2487137"/>
    <lineage>
        <taxon>Bacteria</taxon>
        <taxon>Bacillati</taxon>
        <taxon>Actinomycetota</taxon>
        <taxon>Actinomycetes</taxon>
        <taxon>Streptosporangiales</taxon>
        <taxon>Nocardiopsidaceae</taxon>
        <taxon>Halostreptopolyspora</taxon>
    </lineage>
</organism>
<evidence type="ECO:0000313" key="8">
    <source>
        <dbReference type="EMBL" id="RNL86580.1"/>
    </source>
</evidence>
<dbReference type="GO" id="GO:0050660">
    <property type="term" value="F:flavin adenine dinucleotide binding"/>
    <property type="evidence" value="ECO:0007669"/>
    <property type="project" value="InterPro"/>
</dbReference>
<protein>
    <submittedName>
        <fullName evidence="8">Acyl-CoA dehydrogenase</fullName>
    </submittedName>
</protein>
<keyword evidence="4" id="KW-0274">FAD</keyword>
<evidence type="ECO:0000256" key="2">
    <source>
        <dbReference type="ARBA" id="ARBA00009347"/>
    </source>
</evidence>
<dbReference type="InterPro" id="IPR009100">
    <property type="entry name" value="AcylCoA_DH/oxidase_NM_dom_sf"/>
</dbReference>
<dbReference type="InterPro" id="IPR009075">
    <property type="entry name" value="AcylCo_DH/oxidase_C"/>
</dbReference>
<dbReference type="InterPro" id="IPR037069">
    <property type="entry name" value="AcylCoA_DH/ox_N_sf"/>
</dbReference>
<dbReference type="GO" id="GO:0003995">
    <property type="term" value="F:acyl-CoA dehydrogenase activity"/>
    <property type="evidence" value="ECO:0007669"/>
    <property type="project" value="TreeGrafter"/>
</dbReference>
<dbReference type="InterPro" id="IPR013786">
    <property type="entry name" value="AcylCoA_DH/ox_N"/>
</dbReference>
<dbReference type="PANTHER" id="PTHR43884:SF20">
    <property type="entry name" value="ACYL-COA DEHYDROGENASE FADE28"/>
    <property type="match status" value="1"/>
</dbReference>
<comment type="cofactor">
    <cofactor evidence="1">
        <name>FAD</name>
        <dbReference type="ChEBI" id="CHEBI:57692"/>
    </cofactor>
</comment>
<sequence length="370" mass="39172">MRLVLDSEQRQLRSTVRELLADHAPPTRVREVMDGGDGYDPALWRRVSAELGLAGLVVSESRGGSGAGHVERCVVLEELGRALAPVPYLASAALAVDTVLALEDATLEQRLLAGLASGERIGAVAPAGDDGDWGSATASLTAGWRDGGWVLDGHVSFVVSGDVADTVLAYATAPEGPAWFAVSGDAAGLGRTRLRTLDPTRPMARLEFASTPAHRADGADPAAVLEAVRDRAAVALTAERVGMMSRVLEMTVDYTKSRVQFGRPVGSYQAVKHGCADMYCAYQQAESVLRYAAWAADHAPAELPLAAALAQAHTGPASFRVAADAVQLHGGVGYTWEHDAHLYYKRAKTSELLLGAADQQRERLAERLGV</sequence>
<evidence type="ECO:0000259" key="7">
    <source>
        <dbReference type="Pfam" id="PF02771"/>
    </source>
</evidence>
<dbReference type="Pfam" id="PF02771">
    <property type="entry name" value="Acyl-CoA_dh_N"/>
    <property type="match status" value="1"/>
</dbReference>
<evidence type="ECO:0000256" key="1">
    <source>
        <dbReference type="ARBA" id="ARBA00001974"/>
    </source>
</evidence>
<evidence type="ECO:0000256" key="4">
    <source>
        <dbReference type="ARBA" id="ARBA00022827"/>
    </source>
</evidence>
<evidence type="ECO:0000259" key="6">
    <source>
        <dbReference type="Pfam" id="PF00441"/>
    </source>
</evidence>
<feature type="domain" description="Acyl-CoA dehydrogenase/oxidase N-terminal" evidence="7">
    <location>
        <begin position="7"/>
        <end position="119"/>
    </location>
</feature>
<keyword evidence="9" id="KW-1185">Reference proteome</keyword>
<comment type="similarity">
    <text evidence="2">Belongs to the acyl-CoA dehydrogenase family.</text>
</comment>
<name>A0A3N0EFD1_9ACTN</name>
<dbReference type="InterPro" id="IPR046373">
    <property type="entry name" value="Acyl-CoA_Oxase/DH_mid-dom_sf"/>
</dbReference>
<dbReference type="PANTHER" id="PTHR43884">
    <property type="entry name" value="ACYL-COA DEHYDROGENASE"/>
    <property type="match status" value="1"/>
</dbReference>
<dbReference type="InterPro" id="IPR036250">
    <property type="entry name" value="AcylCo_DH-like_C"/>
</dbReference>
<keyword evidence="5" id="KW-0560">Oxidoreductase</keyword>
<dbReference type="OrthoDB" id="4607453at2"/>
<dbReference type="Gene3D" id="1.20.140.10">
    <property type="entry name" value="Butyryl-CoA Dehydrogenase, subunit A, domain 3"/>
    <property type="match status" value="1"/>
</dbReference>
<dbReference type="Gene3D" id="1.10.540.10">
    <property type="entry name" value="Acyl-CoA dehydrogenase/oxidase, N-terminal domain"/>
    <property type="match status" value="1"/>
</dbReference>
<accession>A0A3N0EFD1</accession>
<proteinExistence type="inferred from homology"/>
<dbReference type="SUPFAM" id="SSF56645">
    <property type="entry name" value="Acyl-CoA dehydrogenase NM domain-like"/>
    <property type="match status" value="1"/>
</dbReference>